<evidence type="ECO:0000313" key="7">
    <source>
        <dbReference type="Proteomes" id="UP000503264"/>
    </source>
</evidence>
<dbReference type="Pfam" id="PF07264">
    <property type="entry name" value="EI24"/>
    <property type="match status" value="1"/>
</dbReference>
<keyword evidence="4 5" id="KW-0472">Membrane</keyword>
<evidence type="ECO:0000256" key="4">
    <source>
        <dbReference type="ARBA" id="ARBA00023136"/>
    </source>
</evidence>
<feature type="transmembrane region" description="Helical" evidence="5">
    <location>
        <begin position="17"/>
        <end position="40"/>
    </location>
</feature>
<accession>A0A6G5QEY6</accession>
<gene>
    <name evidence="6" type="ORF">CMUC_0399</name>
</gene>
<keyword evidence="3 5" id="KW-1133">Transmembrane helix</keyword>
<evidence type="ECO:0000256" key="3">
    <source>
        <dbReference type="ARBA" id="ARBA00022989"/>
    </source>
</evidence>
<keyword evidence="2 5" id="KW-0812">Transmembrane</keyword>
<proteinExistence type="predicted"/>
<keyword evidence="7" id="KW-1185">Reference proteome</keyword>
<evidence type="ECO:0000256" key="2">
    <source>
        <dbReference type="ARBA" id="ARBA00022692"/>
    </source>
</evidence>
<feature type="transmembrane region" description="Helical" evidence="5">
    <location>
        <begin position="217"/>
        <end position="235"/>
    </location>
</feature>
<evidence type="ECO:0000256" key="1">
    <source>
        <dbReference type="ARBA" id="ARBA00004141"/>
    </source>
</evidence>
<evidence type="ECO:0000256" key="5">
    <source>
        <dbReference type="SAM" id="Phobius"/>
    </source>
</evidence>
<sequence length="244" mass="27602">MIEILKLSWSDFLTKKFILLSILPLFCSLFVLGFGLVLAGNELGQMLGDALNSGDFGFINLSNYPFIMSIIGNGVVKWLLGAVFYTLGSYFMLMLSIIVALFIAGFLTPIVCKEINKRHYNANFTPISTSHTIKLITLSILKFLALLLISLPFMFIPILNFIAINIPFFYIYSKLLLIDVGSNTLSVEKFQLLWLENGGFKFLICAFLFYIISLLPLLGLILQLFFIIFLTHLFFKKSNLANLF</sequence>
<dbReference type="AlphaFoldDB" id="A0A6G5QEY6"/>
<reference evidence="6 7" key="1">
    <citation type="submission" date="2016-07" db="EMBL/GenBank/DDBJ databases">
        <title>Comparative genomics of the Campylobacter concisus group.</title>
        <authorList>
            <person name="Miller W.G."/>
            <person name="Yee E."/>
            <person name="Chapman M.H."/>
            <person name="Huynh S."/>
            <person name="Bono J.L."/>
            <person name="On S.L.W."/>
            <person name="StLeger J."/>
            <person name="Foster G."/>
            <person name="Parker C.T."/>
        </authorList>
    </citation>
    <scope>NUCLEOTIDE SEQUENCE [LARGE SCALE GENOMIC DNA]</scope>
    <source>
        <strain evidence="6 7">CCUG 21559</strain>
    </source>
</reference>
<dbReference type="RefSeq" id="WP_171993435.1">
    <property type="nucleotide sequence ID" value="NZ_CP012542.1"/>
</dbReference>
<name>A0A6G5QEY6_9BACT</name>
<organism evidence="6 7">
    <name type="scientific">Campylobacter mucosalis CCUG 21559</name>
    <dbReference type="NCBI Taxonomy" id="1032067"/>
    <lineage>
        <taxon>Bacteria</taxon>
        <taxon>Pseudomonadati</taxon>
        <taxon>Campylobacterota</taxon>
        <taxon>Epsilonproteobacteria</taxon>
        <taxon>Campylobacterales</taxon>
        <taxon>Campylobacteraceae</taxon>
        <taxon>Campylobacter</taxon>
    </lineage>
</organism>
<evidence type="ECO:0000313" key="6">
    <source>
        <dbReference type="EMBL" id="QCD44212.1"/>
    </source>
</evidence>
<dbReference type="Proteomes" id="UP000503264">
    <property type="component" value="Chromosome"/>
</dbReference>
<protein>
    <submittedName>
        <fullName evidence="6">Putative membrane protein (EI24 domain)</fullName>
    </submittedName>
</protein>
<feature type="transmembrane region" description="Helical" evidence="5">
    <location>
        <begin position="90"/>
        <end position="112"/>
    </location>
</feature>
<feature type="transmembrane region" description="Helical" evidence="5">
    <location>
        <begin position="133"/>
        <end position="155"/>
    </location>
</feature>
<dbReference type="InterPro" id="IPR059112">
    <property type="entry name" value="CysZ/EI24"/>
</dbReference>
<dbReference type="EMBL" id="CP012542">
    <property type="protein sequence ID" value="QCD44212.1"/>
    <property type="molecule type" value="Genomic_DNA"/>
</dbReference>
<comment type="subcellular location">
    <subcellularLocation>
        <location evidence="1">Membrane</location>
        <topology evidence="1">Multi-pass membrane protein</topology>
    </subcellularLocation>
</comment>